<comment type="caution">
    <text evidence="1">The sequence shown here is derived from an EMBL/GenBank/DDBJ whole genome shotgun (WGS) entry which is preliminary data.</text>
</comment>
<keyword evidence="2" id="KW-1185">Reference proteome</keyword>
<evidence type="ECO:0000313" key="1">
    <source>
        <dbReference type="EMBL" id="NYZ64803.1"/>
    </source>
</evidence>
<organism evidence="1 2">
    <name type="scientific">Spartinivicinus marinus</name>
    <dbReference type="NCBI Taxonomy" id="2994442"/>
    <lineage>
        <taxon>Bacteria</taxon>
        <taxon>Pseudomonadati</taxon>
        <taxon>Pseudomonadota</taxon>
        <taxon>Gammaproteobacteria</taxon>
        <taxon>Oceanospirillales</taxon>
        <taxon>Zooshikellaceae</taxon>
        <taxon>Spartinivicinus</taxon>
    </lineage>
</organism>
<evidence type="ECO:0000313" key="2">
    <source>
        <dbReference type="Proteomes" id="UP000569732"/>
    </source>
</evidence>
<reference evidence="1 2" key="1">
    <citation type="submission" date="2020-07" db="EMBL/GenBank/DDBJ databases">
        <title>Endozoicomonas sp. nov., isolated from sediment.</title>
        <authorList>
            <person name="Gu T."/>
        </authorList>
    </citation>
    <scope>NUCLEOTIDE SEQUENCE [LARGE SCALE GENOMIC DNA]</scope>
    <source>
        <strain evidence="1 2">SM1973</strain>
    </source>
</reference>
<dbReference type="AlphaFoldDB" id="A0A853HU51"/>
<gene>
    <name evidence="1" type="ORF">H0A36_02215</name>
</gene>
<dbReference type="EMBL" id="JACCKB010000002">
    <property type="protein sequence ID" value="NYZ64803.1"/>
    <property type="molecule type" value="Genomic_DNA"/>
</dbReference>
<dbReference type="RefSeq" id="WP_180566832.1">
    <property type="nucleotide sequence ID" value="NZ_JACCKB010000002.1"/>
</dbReference>
<sequence>MSQIKKIVNSQLTVWLRLVGKVGKKVGSALIAYLPAGQRQQTMIRGP</sequence>
<accession>A0A853HU51</accession>
<protein>
    <submittedName>
        <fullName evidence="1">Uncharacterized protein</fullName>
    </submittedName>
</protein>
<dbReference type="Proteomes" id="UP000569732">
    <property type="component" value="Unassembled WGS sequence"/>
</dbReference>
<name>A0A853HU51_9GAMM</name>
<proteinExistence type="predicted"/>